<sequence length="53" mass="5796">MTHTLHLDLLSREQLTAHYQLIAARAQAGTATPAQVMTLGLLQARLRTLDGRA</sequence>
<dbReference type="RefSeq" id="WP_189070570.1">
    <property type="nucleotide sequence ID" value="NZ_BMPE01000021.1"/>
</dbReference>
<dbReference type="Proteomes" id="UP000604341">
    <property type="component" value="Unassembled WGS sequence"/>
</dbReference>
<dbReference type="EMBL" id="BMPE01000021">
    <property type="protein sequence ID" value="GGL15593.1"/>
    <property type="molecule type" value="Genomic_DNA"/>
</dbReference>
<gene>
    <name evidence="1" type="ORF">GCM10010844_38130</name>
</gene>
<keyword evidence="2" id="KW-1185">Reference proteome</keyword>
<organism evidence="1 2">
    <name type="scientific">Deinococcus radiotolerans</name>
    <dbReference type="NCBI Taxonomy" id="1309407"/>
    <lineage>
        <taxon>Bacteria</taxon>
        <taxon>Thermotogati</taxon>
        <taxon>Deinococcota</taxon>
        <taxon>Deinococci</taxon>
        <taxon>Deinococcales</taxon>
        <taxon>Deinococcaceae</taxon>
        <taxon>Deinococcus</taxon>
    </lineage>
</organism>
<evidence type="ECO:0000313" key="1">
    <source>
        <dbReference type="EMBL" id="GGL15593.1"/>
    </source>
</evidence>
<name>A0ABQ2FQ17_9DEIO</name>
<accession>A0ABQ2FQ17</accession>
<protein>
    <submittedName>
        <fullName evidence="1">Uncharacterized protein</fullName>
    </submittedName>
</protein>
<comment type="caution">
    <text evidence="1">The sequence shown here is derived from an EMBL/GenBank/DDBJ whole genome shotgun (WGS) entry which is preliminary data.</text>
</comment>
<evidence type="ECO:0000313" key="2">
    <source>
        <dbReference type="Proteomes" id="UP000604341"/>
    </source>
</evidence>
<proteinExistence type="predicted"/>
<reference evidence="2" key="1">
    <citation type="journal article" date="2019" name="Int. J. Syst. Evol. Microbiol.">
        <title>The Global Catalogue of Microorganisms (GCM) 10K type strain sequencing project: providing services to taxonomists for standard genome sequencing and annotation.</title>
        <authorList>
            <consortium name="The Broad Institute Genomics Platform"/>
            <consortium name="The Broad Institute Genome Sequencing Center for Infectious Disease"/>
            <person name="Wu L."/>
            <person name="Ma J."/>
        </authorList>
    </citation>
    <scope>NUCLEOTIDE SEQUENCE [LARGE SCALE GENOMIC DNA]</scope>
    <source>
        <strain evidence="2">JCM 19173</strain>
    </source>
</reference>